<dbReference type="PANTHER" id="PTHR40446">
    <property type="entry name" value="N-ACETYLGLUCOSAMINE-1-PHOSPHODIESTER ALPHA-N-ACETYLGLUCOSAMINIDASE"/>
    <property type="match status" value="1"/>
</dbReference>
<evidence type="ECO:0000313" key="2">
    <source>
        <dbReference type="EMBL" id="HGY38397.1"/>
    </source>
</evidence>
<evidence type="ECO:0000259" key="1">
    <source>
        <dbReference type="PROSITE" id="PS51724"/>
    </source>
</evidence>
<dbReference type="Gene3D" id="3.30.70.1070">
    <property type="entry name" value="Sporulation related repeat"/>
    <property type="match status" value="1"/>
</dbReference>
<accession>A0A7V4TEQ1</accession>
<dbReference type="PANTHER" id="PTHR40446:SF2">
    <property type="entry name" value="N-ACETYLGLUCOSAMINE-1-PHOSPHODIESTER ALPHA-N-ACETYLGLUCOSAMINIDASE"/>
    <property type="match status" value="1"/>
</dbReference>
<proteinExistence type="predicted"/>
<feature type="domain" description="SPOR" evidence="1">
    <location>
        <begin position="189"/>
        <end position="265"/>
    </location>
</feature>
<organism evidence="2">
    <name type="scientific">Candidatus Caldatribacterium saccharofermentans</name>
    <dbReference type="NCBI Taxonomy" id="1454753"/>
    <lineage>
        <taxon>Bacteria</taxon>
        <taxon>Pseudomonadati</taxon>
        <taxon>Atribacterota</taxon>
        <taxon>Atribacteria</taxon>
        <taxon>Atribacterales</taxon>
        <taxon>Candidatus Caldatribacteriaceae</taxon>
        <taxon>Candidatus Caldatribacterium</taxon>
    </lineage>
</organism>
<protein>
    <recommendedName>
        <fullName evidence="1">SPOR domain-containing protein</fullName>
    </recommendedName>
</protein>
<reference evidence="2" key="1">
    <citation type="journal article" date="2020" name="mSystems">
        <title>Genome- and Community-Level Interaction Insights into Carbon Utilization and Element Cycling Functions of Hydrothermarchaeota in Hydrothermal Sediment.</title>
        <authorList>
            <person name="Zhou Z."/>
            <person name="Liu Y."/>
            <person name="Xu W."/>
            <person name="Pan J."/>
            <person name="Luo Z.H."/>
            <person name="Li M."/>
        </authorList>
    </citation>
    <scope>NUCLEOTIDE SEQUENCE [LARGE SCALE GENOMIC DNA]</scope>
    <source>
        <strain evidence="2">SpSt-82</strain>
    </source>
</reference>
<dbReference type="InterPro" id="IPR036680">
    <property type="entry name" value="SPOR-like_sf"/>
</dbReference>
<dbReference type="Pfam" id="PF09992">
    <property type="entry name" value="NAGPA"/>
    <property type="match status" value="1"/>
</dbReference>
<sequence>MQRKTWKAPLGLLVVFLVLEFLVSSVAFAQLTPVTWGDFLKSLNGILETSLSLPPGKRSADPVVRLEAVKTILQALSYDDLLSFVDTRGVVFRDIGDIGDEDRRWLFLAASLEPPLIRGDISGNVFPKRVLSTQEFTIIKETLKKYARGDIRFERRKSIHPNLELVVKKWGFSPLSRQTAGQPVGSSLGVSGEMFLLQVGAYGEKERAQRVAGWLKELGYSASVVEEGGLFKVRVGPYKKEELAAFRARLEKQGFPSYPVALGGTGKREEALPPGPFFTLALIFDPLDAPFRLRVALAKDQVMDREKTSDIARRHGALFAMNASFFAENGDPIGLLMVDGRILSEPQKGWYSAGFTTENHLVIGETRLECRAIGEGGEVAIQGINRLNNGDEVTFYDFFFGNETPPQEGVEVIVRGGVVQEIRLDGKGKTPIPRDGFILLGRGQGAQRLREAFRLGDRVRVRMTLFSSPEQLEEWRKVRYAVSGGPLLFFEGQPGPFGDFNPDIVAKRHPRTVVGNLEDGRVLFLIVDGRRPGHSVGMTIEELVEELKTYRMRSALNLDGGGSTTFYLEGKILNLPSDLLGERKVASAILLCP</sequence>
<dbReference type="EMBL" id="DTIY01000006">
    <property type="protein sequence ID" value="HGY38397.1"/>
    <property type="molecule type" value="Genomic_DNA"/>
</dbReference>
<comment type="caution">
    <text evidence="2">The sequence shown here is derived from an EMBL/GenBank/DDBJ whole genome shotgun (WGS) entry which is preliminary data.</text>
</comment>
<dbReference type="AlphaFoldDB" id="A0A7V4TEQ1"/>
<dbReference type="SUPFAM" id="SSF110997">
    <property type="entry name" value="Sporulation related repeat"/>
    <property type="match status" value="1"/>
</dbReference>
<dbReference type="Pfam" id="PF05036">
    <property type="entry name" value="SPOR"/>
    <property type="match status" value="1"/>
</dbReference>
<dbReference type="InterPro" id="IPR018711">
    <property type="entry name" value="NAGPA"/>
</dbReference>
<dbReference type="PROSITE" id="PS51724">
    <property type="entry name" value="SPOR"/>
    <property type="match status" value="1"/>
</dbReference>
<dbReference type="InterPro" id="IPR007730">
    <property type="entry name" value="SPOR-like_dom"/>
</dbReference>
<gene>
    <name evidence="2" type="ORF">ENW11_01095</name>
</gene>
<dbReference type="GO" id="GO:0042834">
    <property type="term" value="F:peptidoglycan binding"/>
    <property type="evidence" value="ECO:0007669"/>
    <property type="project" value="InterPro"/>
</dbReference>
<name>A0A7V4TEQ1_9BACT</name>